<reference evidence="2 3" key="1">
    <citation type="submission" date="2019-03" db="EMBL/GenBank/DDBJ databases">
        <title>Halomonas marinisediminis sp. nov., a moderately halophilic bacterium isolated from the Bohai Gulf.</title>
        <authorList>
            <person name="Ji X."/>
        </authorList>
    </citation>
    <scope>NUCLEOTIDE SEQUENCE [LARGE SCALE GENOMIC DNA]</scope>
    <source>
        <strain evidence="2 3">204</strain>
    </source>
</reference>
<dbReference type="Proteomes" id="UP000294823">
    <property type="component" value="Unassembled WGS sequence"/>
</dbReference>
<evidence type="ECO:0000313" key="3">
    <source>
        <dbReference type="Proteomes" id="UP000294823"/>
    </source>
</evidence>
<gene>
    <name evidence="2" type="ORF">E0702_17465</name>
</gene>
<keyword evidence="1" id="KW-0812">Transmembrane</keyword>
<accession>A0ABY2D4W6</accession>
<feature type="non-terminal residue" evidence="2">
    <location>
        <position position="89"/>
    </location>
</feature>
<keyword evidence="3" id="KW-1185">Reference proteome</keyword>
<organism evidence="2 3">
    <name type="scientific">Halomonas marinisediminis</name>
    <dbReference type="NCBI Taxonomy" id="2546095"/>
    <lineage>
        <taxon>Bacteria</taxon>
        <taxon>Pseudomonadati</taxon>
        <taxon>Pseudomonadota</taxon>
        <taxon>Gammaproteobacteria</taxon>
        <taxon>Oceanospirillales</taxon>
        <taxon>Halomonadaceae</taxon>
        <taxon>Halomonas</taxon>
    </lineage>
</organism>
<dbReference type="RefSeq" id="WP_205742069.1">
    <property type="nucleotide sequence ID" value="NZ_SLTR01000475.1"/>
</dbReference>
<comment type="caution">
    <text evidence="2">The sequence shown here is derived from an EMBL/GenBank/DDBJ whole genome shotgun (WGS) entry which is preliminary data.</text>
</comment>
<keyword evidence="1" id="KW-0472">Membrane</keyword>
<evidence type="ECO:0000313" key="2">
    <source>
        <dbReference type="EMBL" id="TDA83366.1"/>
    </source>
</evidence>
<protein>
    <submittedName>
        <fullName evidence="2">FUSC family protein</fullName>
    </submittedName>
</protein>
<dbReference type="EMBL" id="SLTR01000475">
    <property type="protein sequence ID" value="TDA83366.1"/>
    <property type="molecule type" value="Genomic_DNA"/>
</dbReference>
<proteinExistence type="predicted"/>
<evidence type="ECO:0000256" key="1">
    <source>
        <dbReference type="SAM" id="Phobius"/>
    </source>
</evidence>
<feature type="transmembrane region" description="Helical" evidence="1">
    <location>
        <begin position="49"/>
        <end position="77"/>
    </location>
</feature>
<sequence>GLSFWLYAGMPPADIMMAIMAALGLVFPTRRAVFFEAGQRMRATLYGSALAAIILGVFLLSPHLPILLGLIFLAGLWGGQRMPFDPRPH</sequence>
<feature type="non-terminal residue" evidence="2">
    <location>
        <position position="1"/>
    </location>
</feature>
<keyword evidence="1" id="KW-1133">Transmembrane helix</keyword>
<name>A0ABY2D4W6_9GAMM</name>
<feature type="transmembrane region" description="Helical" evidence="1">
    <location>
        <begin position="6"/>
        <end position="28"/>
    </location>
</feature>